<comment type="caution">
    <text evidence="1">Lacks conserved residue(s) required for the propagation of feature annotation.</text>
</comment>
<feature type="domain" description="LptD C-terminal" evidence="2">
    <location>
        <begin position="274"/>
        <end position="628"/>
    </location>
</feature>
<gene>
    <name evidence="1" type="primary">lptD</name>
    <name evidence="3" type="ORF">I0K15_19380</name>
</gene>
<keyword evidence="1" id="KW-0732">Signal</keyword>
<feature type="chain" id="PRO_5033175871" description="LPS-assembly protein LptD" evidence="1">
    <location>
        <begin position="20"/>
        <end position="704"/>
    </location>
</feature>
<evidence type="ECO:0000313" key="4">
    <source>
        <dbReference type="Proteomes" id="UP000594800"/>
    </source>
</evidence>
<evidence type="ECO:0000256" key="1">
    <source>
        <dbReference type="HAMAP-Rule" id="MF_01411"/>
    </source>
</evidence>
<sequence precursor="true">MRRLFLPLILLISPIFPGAAQEVEQERVALIADRVSVDQATGNLIAEGDVTILRGETVLTTDRLIYDRAAGQVRVPGQLILQSDEVGGVVYADFAELDEDLQNGVAEGARAIIDNQLQVAATSLQQIDGRLTVLNRTTASSCVICEENPTPIWQIRAERVVRDAEQLRFYYENAVFELFGVPVLYLPYFSHFDPSVRRATGFLNPELRSSGEFGSGVRIPYFYVIDDSRDATLTPFVTTDAGVLLEGEYRQRFMRGSIDLGGTLKLQSDEVGDDRGFLFARGDYDFGDDIIGRIDGIAVSDDAFLDSFGYSSADRLTSTLSLERFQTGRFWRVSSIYFDSLRDNEPQETVPFILPEAEFRRTYALGEMRADLTATALSFTRDDGRDVSRTSLGAGFDRTIVTDPGLVLRGFADFGGDLYYTADDPAVGSDTDARVDSTVGFELRYPFVSRNAGLTQVIEPIIQIVRGDQSGDPEDVANEDSLLVELDETNLFSTNRFPGSDRFETGTYANLGLRYESITPRGRNITGTIGRVVREEALDTFPGSTTLGQEESDYVLAAGFDATRNTRISGSLLADDDFVASRTELRFAYGGERLGFSGTYVFLREDEITPEDRAELVFDASYQIDGNWQADVGFRRDIENSDFIRVDAAVSWGNECATFEFSASRRFTRRDNVEPSTDFGLTLRLAGIGESALGTRRREQICGT</sequence>
<dbReference type="Gene3D" id="2.60.450.10">
    <property type="entry name" value="Lipopolysaccharide (LPS) transport protein A like domain"/>
    <property type="match status" value="1"/>
</dbReference>
<keyword evidence="1" id="KW-0998">Cell outer membrane</keyword>
<reference evidence="3 4" key="1">
    <citation type="submission" date="2020-11" db="EMBL/GenBank/DDBJ databases">
        <title>Description of Pontivivens ytuae sp. nov. isolated from deep sea sediment of Mariana Trench.</title>
        <authorList>
            <person name="Wang Z."/>
            <person name="Sun Q.-L."/>
            <person name="Xu X.-D."/>
            <person name="Tang Y.-Z."/>
            <person name="Zhang J."/>
        </authorList>
    </citation>
    <scope>NUCLEOTIDE SEQUENCE [LARGE SCALE GENOMIC DNA]</scope>
    <source>
        <strain evidence="3 4">MT2928</strain>
    </source>
</reference>
<dbReference type="RefSeq" id="WP_196103116.1">
    <property type="nucleotide sequence ID" value="NZ_CP064942.1"/>
</dbReference>
<dbReference type="InterPro" id="IPR020889">
    <property type="entry name" value="LipoPS_assembly_LptD"/>
</dbReference>
<name>A0A7S9LRI3_9RHOB</name>
<dbReference type="PANTHER" id="PTHR30189">
    <property type="entry name" value="LPS-ASSEMBLY PROTEIN"/>
    <property type="match status" value="1"/>
</dbReference>
<comment type="subcellular location">
    <subcellularLocation>
        <location evidence="1">Cell outer membrane</location>
    </subcellularLocation>
</comment>
<comment type="function">
    <text evidence="1">Involved in the assembly of lipopolysaccharide (LPS) at the surface of the outer membrane.</text>
</comment>
<dbReference type="InterPro" id="IPR007543">
    <property type="entry name" value="LptD_C"/>
</dbReference>
<dbReference type="PANTHER" id="PTHR30189:SF1">
    <property type="entry name" value="LPS-ASSEMBLY PROTEIN LPTD"/>
    <property type="match status" value="1"/>
</dbReference>
<dbReference type="AlphaFoldDB" id="A0A7S9LRI3"/>
<evidence type="ECO:0000313" key="3">
    <source>
        <dbReference type="EMBL" id="QPH53907.1"/>
    </source>
</evidence>
<dbReference type="KEGG" id="poz:I0K15_19380"/>
<comment type="similarity">
    <text evidence="1">Belongs to the LptD family.</text>
</comment>
<dbReference type="GO" id="GO:0015920">
    <property type="term" value="P:lipopolysaccharide transport"/>
    <property type="evidence" value="ECO:0007669"/>
    <property type="project" value="InterPro"/>
</dbReference>
<keyword evidence="4" id="KW-1185">Reference proteome</keyword>
<accession>A0A7S9LRI3</accession>
<dbReference type="HAMAP" id="MF_01411">
    <property type="entry name" value="LPS_assembly_LptD"/>
    <property type="match status" value="1"/>
</dbReference>
<dbReference type="GO" id="GO:1990351">
    <property type="term" value="C:transporter complex"/>
    <property type="evidence" value="ECO:0007669"/>
    <property type="project" value="TreeGrafter"/>
</dbReference>
<dbReference type="EMBL" id="CP064942">
    <property type="protein sequence ID" value="QPH53907.1"/>
    <property type="molecule type" value="Genomic_DNA"/>
</dbReference>
<dbReference type="GO" id="GO:0009279">
    <property type="term" value="C:cell outer membrane"/>
    <property type="evidence" value="ECO:0007669"/>
    <property type="project" value="UniProtKB-SubCell"/>
</dbReference>
<dbReference type="InterPro" id="IPR050218">
    <property type="entry name" value="LptD"/>
</dbReference>
<dbReference type="GO" id="GO:0043165">
    <property type="term" value="P:Gram-negative-bacterium-type cell outer membrane assembly"/>
    <property type="evidence" value="ECO:0007669"/>
    <property type="project" value="UniProtKB-UniRule"/>
</dbReference>
<feature type="signal peptide" evidence="1">
    <location>
        <begin position="1"/>
        <end position="19"/>
    </location>
</feature>
<organism evidence="3 4">
    <name type="scientific">Pontivivens ytuae</name>
    <dbReference type="NCBI Taxonomy" id="2789856"/>
    <lineage>
        <taxon>Bacteria</taxon>
        <taxon>Pseudomonadati</taxon>
        <taxon>Pseudomonadota</taxon>
        <taxon>Alphaproteobacteria</taxon>
        <taxon>Rhodobacterales</taxon>
        <taxon>Paracoccaceae</taxon>
        <taxon>Pontivivens</taxon>
    </lineage>
</organism>
<dbReference type="Proteomes" id="UP000594800">
    <property type="component" value="Chromosome"/>
</dbReference>
<comment type="subunit">
    <text evidence="1">Component of the lipopolysaccharide transport and assembly complex.</text>
</comment>
<evidence type="ECO:0000259" key="2">
    <source>
        <dbReference type="Pfam" id="PF04453"/>
    </source>
</evidence>
<proteinExistence type="inferred from homology"/>
<keyword evidence="1" id="KW-0472">Membrane</keyword>
<dbReference type="Pfam" id="PF04453">
    <property type="entry name" value="LptD"/>
    <property type="match status" value="1"/>
</dbReference>
<protein>
    <recommendedName>
        <fullName evidence="1">LPS-assembly protein LptD</fullName>
    </recommendedName>
</protein>